<dbReference type="EMBL" id="JYNV01000269">
    <property type="protein sequence ID" value="KZM20797.1"/>
    <property type="molecule type" value="Genomic_DNA"/>
</dbReference>
<name>A0A162ZTK1_DIDRA</name>
<dbReference type="Proteomes" id="UP000076837">
    <property type="component" value="Unassembled WGS sequence"/>
</dbReference>
<organism evidence="1 2">
    <name type="scientific">Didymella rabiei</name>
    <name type="common">Chickpea ascochyta blight fungus</name>
    <name type="synonym">Mycosphaerella rabiei</name>
    <dbReference type="NCBI Taxonomy" id="5454"/>
    <lineage>
        <taxon>Eukaryota</taxon>
        <taxon>Fungi</taxon>
        <taxon>Dikarya</taxon>
        <taxon>Ascomycota</taxon>
        <taxon>Pezizomycotina</taxon>
        <taxon>Dothideomycetes</taxon>
        <taxon>Pleosporomycetidae</taxon>
        <taxon>Pleosporales</taxon>
        <taxon>Pleosporineae</taxon>
        <taxon>Didymellaceae</taxon>
        <taxon>Ascochyta</taxon>
    </lineage>
</organism>
<keyword evidence="2" id="KW-1185">Reference proteome</keyword>
<protein>
    <submittedName>
        <fullName evidence="1">Uncharacterized protein</fullName>
    </submittedName>
</protein>
<comment type="caution">
    <text evidence="1">The sequence shown here is derived from an EMBL/GenBank/DDBJ whole genome shotgun (WGS) entry which is preliminary data.</text>
</comment>
<sequence length="117" mass="13325">MTGILLAREPEETSNATTERRRDEYLAFLSTQPLPVFVSDAPKLLSHTVPPRHDLRFPTDDFKRRNAKKGGIRDLLPPKIKVGAFKRRFSAERAVRRYIKMAKLCCDDDVSSQPAIS</sequence>
<accession>A0A162ZTK1</accession>
<evidence type="ECO:0000313" key="2">
    <source>
        <dbReference type="Proteomes" id="UP000076837"/>
    </source>
</evidence>
<dbReference type="AlphaFoldDB" id="A0A162ZTK1"/>
<evidence type="ECO:0000313" key="1">
    <source>
        <dbReference type="EMBL" id="KZM20797.1"/>
    </source>
</evidence>
<proteinExistence type="predicted"/>
<gene>
    <name evidence="1" type="ORF">ST47_g8067</name>
</gene>
<reference evidence="1 2" key="1">
    <citation type="journal article" date="2016" name="Sci. Rep.">
        <title>Draft genome sequencing and secretome analysis of fungal phytopathogen Ascochyta rabiei provides insight into the necrotrophic effector repertoire.</title>
        <authorList>
            <person name="Verma S."/>
            <person name="Gazara R.K."/>
            <person name="Nizam S."/>
            <person name="Parween S."/>
            <person name="Chattopadhyay D."/>
            <person name="Verma P.K."/>
        </authorList>
    </citation>
    <scope>NUCLEOTIDE SEQUENCE [LARGE SCALE GENOMIC DNA]</scope>
    <source>
        <strain evidence="1 2">ArDII</strain>
    </source>
</reference>